<dbReference type="GO" id="GO:0005975">
    <property type="term" value="P:carbohydrate metabolic process"/>
    <property type="evidence" value="ECO:0007669"/>
    <property type="project" value="InterPro"/>
</dbReference>
<evidence type="ECO:0000313" key="2">
    <source>
        <dbReference type="EMBL" id="TCD01762.1"/>
    </source>
</evidence>
<dbReference type="EMBL" id="SJSL01000002">
    <property type="protein sequence ID" value="TCD01762.1"/>
    <property type="molecule type" value="Genomic_DNA"/>
</dbReference>
<evidence type="ECO:0000313" key="3">
    <source>
        <dbReference type="Proteomes" id="UP000293347"/>
    </source>
</evidence>
<dbReference type="RefSeq" id="WP_131596562.1">
    <property type="nucleotide sequence ID" value="NZ_SJSL01000002.1"/>
</dbReference>
<organism evidence="2 3">
    <name type="scientific">Pedobacter psychroterrae</name>
    <dbReference type="NCBI Taxonomy" id="2530453"/>
    <lineage>
        <taxon>Bacteria</taxon>
        <taxon>Pseudomonadati</taxon>
        <taxon>Bacteroidota</taxon>
        <taxon>Sphingobacteriia</taxon>
        <taxon>Sphingobacteriales</taxon>
        <taxon>Sphingobacteriaceae</taxon>
        <taxon>Pedobacter</taxon>
    </lineage>
</organism>
<keyword evidence="3" id="KW-1185">Reference proteome</keyword>
<gene>
    <name evidence="2" type="ORF">EZ437_13685</name>
</gene>
<dbReference type="OrthoDB" id="1489627at2"/>
<proteinExistence type="predicted"/>
<feature type="signal peptide" evidence="1">
    <location>
        <begin position="1"/>
        <end position="26"/>
    </location>
</feature>
<dbReference type="AlphaFoldDB" id="A0A4R0NLP5"/>
<evidence type="ECO:0000256" key="1">
    <source>
        <dbReference type="SAM" id="SignalP"/>
    </source>
</evidence>
<accession>A0A4R0NLP5</accession>
<keyword evidence="1" id="KW-0732">Signal</keyword>
<name>A0A4R0NLP5_9SPHI</name>
<dbReference type="InterPro" id="IPR008928">
    <property type="entry name" value="6-hairpin_glycosidase_sf"/>
</dbReference>
<dbReference type="Proteomes" id="UP000293347">
    <property type="component" value="Unassembled WGS sequence"/>
</dbReference>
<dbReference type="SUPFAM" id="SSF48208">
    <property type="entry name" value="Six-hairpin glycosidases"/>
    <property type="match status" value="1"/>
</dbReference>
<sequence>MSLRRIGFMNITLLLLLLHCSVTSSAQIKVPVKLKTSPEQLLQRMIHNPAFAESAKGEDFCWNAAYGMGEFIDNFNLSVDTRWLDAGISYFDFLIGKLDTDPDGYLGWIGPYGYNKKFWQDALVGDAILFKGMLDFSQLVLKTDSLKKTYAAKANSYVQLAARNFAEKWDKRGCWHEDGPYGSYIGFPKFMAPGGKSKQWITDPTVDRAGISHPFNKQLDAAQVFLRLYNITGKKGYRDRSERIYFTFKSHFQYFDGHYCWNYFEPLTPADVDLQKKDTKHGVWVHPFRSGYQAGEVEKIAEAYHYGIVFDEQDIKRIIRTNLDVMWNKDKLKPAFINSNGLGAEKDTSGAGGFKKNYGHGAEAKNTGELWTGLLDFDQTIRDLYTARFKADDQSDEFIAFKNTVLRNPPGFKRKYVQRPVIVPKVNFTESKELYLATVLPYRILRNKPAIIISKSWNPGSLQIDLYSTDNHLLSSLFKGKTGLQTFIFEWDGTDPDSKKVYEGAYKIRWTLGSGYREFPITIN</sequence>
<reference evidence="2 3" key="1">
    <citation type="submission" date="2019-02" db="EMBL/GenBank/DDBJ databases">
        <title>Pedobacter sp. RP-1-14 sp. nov., isolated from Arctic soil.</title>
        <authorList>
            <person name="Dahal R.H."/>
        </authorList>
    </citation>
    <scope>NUCLEOTIDE SEQUENCE [LARGE SCALE GENOMIC DNA]</scope>
    <source>
        <strain evidence="2 3">RP-1-14</strain>
    </source>
</reference>
<feature type="chain" id="PRO_5020680668" description="FlgD Ig-like domain-containing protein" evidence="1">
    <location>
        <begin position="27"/>
        <end position="524"/>
    </location>
</feature>
<comment type="caution">
    <text evidence="2">The sequence shown here is derived from an EMBL/GenBank/DDBJ whole genome shotgun (WGS) entry which is preliminary data.</text>
</comment>
<protein>
    <recommendedName>
        <fullName evidence="4">FlgD Ig-like domain-containing protein</fullName>
    </recommendedName>
</protein>
<evidence type="ECO:0008006" key="4">
    <source>
        <dbReference type="Google" id="ProtNLM"/>
    </source>
</evidence>